<dbReference type="PANTHER" id="PTHR42794">
    <property type="entry name" value="HEMIN IMPORT ATP-BINDING PROTEIN HMUV"/>
    <property type="match status" value="1"/>
</dbReference>
<dbReference type="SMART" id="SM00382">
    <property type="entry name" value="AAA"/>
    <property type="match status" value="1"/>
</dbReference>
<dbReference type="InterPro" id="IPR003439">
    <property type="entry name" value="ABC_transporter-like_ATP-bd"/>
</dbReference>
<protein>
    <submittedName>
        <fullName evidence="6">Heme ABC transporter ATP-binding protein</fullName>
    </submittedName>
</protein>
<comment type="function">
    <text evidence="5">Part of the ABC transporter complex HmuTUV involved in hemin import. Responsible for energy coupling to the transport system.</text>
</comment>
<dbReference type="InterPro" id="IPR003593">
    <property type="entry name" value="AAA+_ATPase"/>
</dbReference>
<dbReference type="InterPro" id="IPR017871">
    <property type="entry name" value="ABC_transporter-like_CS"/>
</dbReference>
<dbReference type="GO" id="GO:0005524">
    <property type="term" value="F:ATP binding"/>
    <property type="evidence" value="ECO:0007669"/>
    <property type="project" value="UniProtKB-KW"/>
</dbReference>
<dbReference type="PROSITE" id="PS50893">
    <property type="entry name" value="ABC_TRANSPORTER_2"/>
    <property type="match status" value="1"/>
</dbReference>
<gene>
    <name evidence="6" type="ORF">F0P96_12145</name>
</gene>
<keyword evidence="4" id="KW-1278">Translocase</keyword>
<dbReference type="AlphaFoldDB" id="A0A7L4ZX64"/>
<dbReference type="EMBL" id="VTWU01000004">
    <property type="protein sequence ID" value="KAA9332226.1"/>
    <property type="molecule type" value="Genomic_DNA"/>
</dbReference>
<keyword evidence="7" id="KW-1185">Reference proteome</keyword>
<dbReference type="NCBIfam" id="NF010068">
    <property type="entry name" value="PRK13548.1"/>
    <property type="match status" value="1"/>
</dbReference>
<evidence type="ECO:0000256" key="1">
    <source>
        <dbReference type="ARBA" id="ARBA00022448"/>
    </source>
</evidence>
<dbReference type="Proteomes" id="UP000326380">
    <property type="component" value="Unassembled WGS sequence"/>
</dbReference>
<dbReference type="PANTHER" id="PTHR42794:SF1">
    <property type="entry name" value="HEMIN IMPORT ATP-BINDING PROTEIN HMUV"/>
    <property type="match status" value="1"/>
</dbReference>
<reference evidence="6 7" key="1">
    <citation type="submission" date="2019-09" db="EMBL/GenBank/DDBJ databases">
        <title>Genome sequence of Hymenobacter sp. M3.</title>
        <authorList>
            <person name="Srinivasan S."/>
        </authorList>
    </citation>
    <scope>NUCLEOTIDE SEQUENCE [LARGE SCALE GENOMIC DNA]</scope>
    <source>
        <strain evidence="6 7">M3</strain>
    </source>
</reference>
<evidence type="ECO:0000256" key="3">
    <source>
        <dbReference type="ARBA" id="ARBA00022840"/>
    </source>
</evidence>
<evidence type="ECO:0000256" key="4">
    <source>
        <dbReference type="ARBA" id="ARBA00022967"/>
    </source>
</evidence>
<dbReference type="RefSeq" id="WP_151079167.1">
    <property type="nucleotide sequence ID" value="NZ_CP047647.1"/>
</dbReference>
<dbReference type="Pfam" id="PF00005">
    <property type="entry name" value="ABC_tran"/>
    <property type="match status" value="1"/>
</dbReference>
<organism evidence="6 7">
    <name type="scientific">Hymenobacter busanensis</name>
    <dbReference type="NCBI Taxonomy" id="2607656"/>
    <lineage>
        <taxon>Bacteria</taxon>
        <taxon>Pseudomonadati</taxon>
        <taxon>Bacteroidota</taxon>
        <taxon>Cytophagia</taxon>
        <taxon>Cytophagales</taxon>
        <taxon>Hymenobacteraceae</taxon>
        <taxon>Hymenobacter</taxon>
    </lineage>
</organism>
<evidence type="ECO:0000313" key="7">
    <source>
        <dbReference type="Proteomes" id="UP000326380"/>
    </source>
</evidence>
<evidence type="ECO:0000256" key="2">
    <source>
        <dbReference type="ARBA" id="ARBA00022741"/>
    </source>
</evidence>
<name>A0A7L4ZX64_9BACT</name>
<evidence type="ECO:0000313" key="6">
    <source>
        <dbReference type="EMBL" id="KAA9332226.1"/>
    </source>
</evidence>
<dbReference type="GO" id="GO:0016887">
    <property type="term" value="F:ATP hydrolysis activity"/>
    <property type="evidence" value="ECO:0007669"/>
    <property type="project" value="InterPro"/>
</dbReference>
<proteinExistence type="predicted"/>
<evidence type="ECO:0000256" key="5">
    <source>
        <dbReference type="ARBA" id="ARBA00037066"/>
    </source>
</evidence>
<keyword evidence="2" id="KW-0547">Nucleotide-binding</keyword>
<comment type="caution">
    <text evidence="6">The sequence shown here is derived from an EMBL/GenBank/DDBJ whole genome shotgun (WGS) entry which is preliminary data.</text>
</comment>
<keyword evidence="3 6" id="KW-0067">ATP-binding</keyword>
<keyword evidence="1" id="KW-0813">Transport</keyword>
<dbReference type="SUPFAM" id="SSF52540">
    <property type="entry name" value="P-loop containing nucleoside triphosphate hydrolases"/>
    <property type="match status" value="1"/>
</dbReference>
<dbReference type="PROSITE" id="PS00211">
    <property type="entry name" value="ABC_TRANSPORTER_1"/>
    <property type="match status" value="1"/>
</dbReference>
<accession>A0A7L4ZX64</accession>
<dbReference type="Gene3D" id="3.40.50.300">
    <property type="entry name" value="P-loop containing nucleotide triphosphate hydrolases"/>
    <property type="match status" value="1"/>
</dbReference>
<sequence length="265" mass="28931">MLSAHNVSFRVGPKVLLHDASIDCPAGRFTVLMGPNGAGKTTLLRLLAGLYAPSEGNVLLNRRPLASYPAAELARVRAVLSQETQLVFPLSVQEVVLMGRYPHFRQAPNAYDHVIVQQALEALGMHAFAERDYLSLSGGEAQKVQMARVLAQLWEPLPNQPRILLLDEPVSSLDLNYQHQLLRRAHALSRAGATVVAILHDLNLALTYADQLVLLKSGSVHTTLAAPETLTAGMVQAVFEVPVQLLSNPFSDRPLVVYAPHNNLH</sequence>
<dbReference type="CDD" id="cd03214">
    <property type="entry name" value="ABC_Iron-Siderophores_B12_Hemin"/>
    <property type="match status" value="1"/>
</dbReference>
<dbReference type="InterPro" id="IPR027417">
    <property type="entry name" value="P-loop_NTPase"/>
</dbReference>